<reference evidence="5 6" key="1">
    <citation type="submission" date="2024-02" db="EMBL/GenBank/DDBJ databases">
        <title>A draft genome for the cacao thread blight pathogen Marasmius crinis-equi.</title>
        <authorList>
            <person name="Cohen S.P."/>
            <person name="Baruah I.K."/>
            <person name="Amoako-Attah I."/>
            <person name="Bukari Y."/>
            <person name="Meinhardt L.W."/>
            <person name="Bailey B.A."/>
        </authorList>
    </citation>
    <scope>NUCLEOTIDE SEQUENCE [LARGE SCALE GENOMIC DNA]</scope>
    <source>
        <strain evidence="5 6">GH-76</strain>
    </source>
</reference>
<keyword evidence="6" id="KW-1185">Reference proteome</keyword>
<protein>
    <recommendedName>
        <fullName evidence="4">RRM domain-containing protein</fullName>
    </recommendedName>
</protein>
<keyword evidence="1 2" id="KW-0694">RNA-binding</keyword>
<feature type="compositionally biased region" description="Basic and acidic residues" evidence="3">
    <location>
        <begin position="230"/>
        <end position="249"/>
    </location>
</feature>
<dbReference type="Gene3D" id="3.30.70.330">
    <property type="match status" value="1"/>
</dbReference>
<name>A0ABR3ETD6_9AGAR</name>
<dbReference type="PANTHER" id="PTHR19965:SF35">
    <property type="entry name" value="RNA ANNEALING PROTEIN YRA1"/>
    <property type="match status" value="1"/>
</dbReference>
<evidence type="ECO:0000313" key="6">
    <source>
        <dbReference type="Proteomes" id="UP001465976"/>
    </source>
</evidence>
<dbReference type="InterPro" id="IPR012677">
    <property type="entry name" value="Nucleotide-bd_a/b_plait_sf"/>
</dbReference>
<dbReference type="InterPro" id="IPR035979">
    <property type="entry name" value="RBD_domain_sf"/>
</dbReference>
<feature type="compositionally biased region" description="Basic residues" evidence="3">
    <location>
        <begin position="211"/>
        <end position="229"/>
    </location>
</feature>
<dbReference type="Pfam" id="PF00076">
    <property type="entry name" value="RRM_1"/>
    <property type="match status" value="1"/>
</dbReference>
<feature type="compositionally biased region" description="Low complexity" evidence="3">
    <location>
        <begin position="197"/>
        <end position="208"/>
    </location>
</feature>
<dbReference type="InterPro" id="IPR051229">
    <property type="entry name" value="ALYREF_mRNA_export"/>
</dbReference>
<feature type="compositionally biased region" description="Polar residues" evidence="3">
    <location>
        <begin position="168"/>
        <end position="179"/>
    </location>
</feature>
<proteinExistence type="predicted"/>
<dbReference type="SMART" id="SM00360">
    <property type="entry name" value="RRM"/>
    <property type="match status" value="1"/>
</dbReference>
<dbReference type="Proteomes" id="UP001465976">
    <property type="component" value="Unassembled WGS sequence"/>
</dbReference>
<feature type="region of interest" description="Disordered" evidence="3">
    <location>
        <begin position="28"/>
        <end position="47"/>
    </location>
</feature>
<evidence type="ECO:0000313" key="5">
    <source>
        <dbReference type="EMBL" id="KAL0566149.1"/>
    </source>
</evidence>
<feature type="region of interest" description="Disordered" evidence="3">
    <location>
        <begin position="157"/>
        <end position="179"/>
    </location>
</feature>
<gene>
    <name evidence="5" type="ORF">V5O48_015871</name>
</gene>
<evidence type="ECO:0000256" key="1">
    <source>
        <dbReference type="ARBA" id="ARBA00022884"/>
    </source>
</evidence>
<evidence type="ECO:0000256" key="3">
    <source>
        <dbReference type="SAM" id="MobiDB-lite"/>
    </source>
</evidence>
<dbReference type="InterPro" id="IPR000504">
    <property type="entry name" value="RRM_dom"/>
</dbReference>
<organism evidence="5 6">
    <name type="scientific">Marasmius crinis-equi</name>
    <dbReference type="NCBI Taxonomy" id="585013"/>
    <lineage>
        <taxon>Eukaryota</taxon>
        <taxon>Fungi</taxon>
        <taxon>Dikarya</taxon>
        <taxon>Basidiomycota</taxon>
        <taxon>Agaricomycotina</taxon>
        <taxon>Agaricomycetes</taxon>
        <taxon>Agaricomycetidae</taxon>
        <taxon>Agaricales</taxon>
        <taxon>Marasmiineae</taxon>
        <taxon>Marasmiaceae</taxon>
        <taxon>Marasmius</taxon>
    </lineage>
</organism>
<dbReference type="PANTHER" id="PTHR19965">
    <property type="entry name" value="RNA AND EXPORT FACTOR BINDING PROTEIN"/>
    <property type="match status" value="1"/>
</dbReference>
<accession>A0ABR3ETD6</accession>
<evidence type="ECO:0000256" key="2">
    <source>
        <dbReference type="PROSITE-ProRule" id="PRU00176"/>
    </source>
</evidence>
<dbReference type="EMBL" id="JBAHYK010001995">
    <property type="protein sequence ID" value="KAL0566149.1"/>
    <property type="molecule type" value="Genomic_DNA"/>
</dbReference>
<dbReference type="SUPFAM" id="SSF54928">
    <property type="entry name" value="RNA-binding domain, RBD"/>
    <property type="match status" value="1"/>
</dbReference>
<sequence>MYGYHRPVPYARYNSYHGPKQRVLGSTAANVPPAWRTPGQPSSSRSPLLGSKILLSQLPTDVGEKEVEELFKKTVGPLKDSFVIYNSSGKSKGMAVVWFQRAGDALVAQGKYDGKFVDGRRPIKIEIISDHTTIASSGVGVTSSSSQQPPSLFDRIEKKATTPPTGPASLNGTNINGVKNNHNLPRQAVAAAKIAASAGAPQSSAPIAVAPRRRIKKGPKRLKKQVHQRKTAEELDKEMEDYRAAADTA</sequence>
<comment type="caution">
    <text evidence="5">The sequence shown here is derived from an EMBL/GenBank/DDBJ whole genome shotgun (WGS) entry which is preliminary data.</text>
</comment>
<feature type="region of interest" description="Disordered" evidence="3">
    <location>
        <begin position="197"/>
        <end position="249"/>
    </location>
</feature>
<dbReference type="PROSITE" id="PS50102">
    <property type="entry name" value="RRM"/>
    <property type="match status" value="1"/>
</dbReference>
<evidence type="ECO:0000259" key="4">
    <source>
        <dbReference type="PROSITE" id="PS50102"/>
    </source>
</evidence>
<feature type="domain" description="RRM" evidence="4">
    <location>
        <begin position="51"/>
        <end position="130"/>
    </location>
</feature>